<keyword evidence="3" id="KW-1185">Reference proteome</keyword>
<dbReference type="SUPFAM" id="SSF55174">
    <property type="entry name" value="Alpha-L RNA-binding motif"/>
    <property type="match status" value="1"/>
</dbReference>
<dbReference type="NCBIfam" id="TIGR02988">
    <property type="entry name" value="YaaA_near_RecF"/>
    <property type="match status" value="1"/>
</dbReference>
<accession>A0A023CYV8</accession>
<protein>
    <submittedName>
        <fullName evidence="2">Uncharacterized protein</fullName>
    </submittedName>
</protein>
<evidence type="ECO:0000313" key="3">
    <source>
        <dbReference type="Proteomes" id="UP000050961"/>
    </source>
</evidence>
<proteinExistence type="predicted"/>
<dbReference type="OrthoDB" id="9811532at2"/>
<dbReference type="GO" id="GO:0003723">
    <property type="term" value="F:RNA binding"/>
    <property type="evidence" value="ECO:0007669"/>
    <property type="project" value="UniProtKB-KW"/>
</dbReference>
<dbReference type="AlphaFoldDB" id="A0A023CYV8"/>
<dbReference type="eggNOG" id="COG2501">
    <property type="taxonomic scope" value="Bacteria"/>
</dbReference>
<dbReference type="Gene3D" id="3.10.290.10">
    <property type="entry name" value="RNA-binding S4 domain"/>
    <property type="match status" value="1"/>
</dbReference>
<keyword evidence="1" id="KW-0694">RNA-binding</keyword>
<gene>
    <name evidence="2" type="ORF">FD15_GL000292</name>
</gene>
<dbReference type="PATRIC" id="fig|1423806.3.peg.299"/>
<dbReference type="Proteomes" id="UP000050961">
    <property type="component" value="Unassembled WGS sequence"/>
</dbReference>
<reference evidence="2 3" key="1">
    <citation type="journal article" date="2015" name="Genome Announc.">
        <title>Expanding the biotechnology potential of lactobacilli through comparative genomics of 213 strains and associated genera.</title>
        <authorList>
            <person name="Sun Z."/>
            <person name="Harris H.M."/>
            <person name="McCann A."/>
            <person name="Guo C."/>
            <person name="Argimon S."/>
            <person name="Zhang W."/>
            <person name="Yang X."/>
            <person name="Jeffery I.B."/>
            <person name="Cooney J.C."/>
            <person name="Kagawa T.F."/>
            <person name="Liu W."/>
            <person name="Song Y."/>
            <person name="Salvetti E."/>
            <person name="Wrobel A."/>
            <person name="Rasinkangas P."/>
            <person name="Parkhill J."/>
            <person name="Rea M.C."/>
            <person name="O'Sullivan O."/>
            <person name="Ritari J."/>
            <person name="Douillard F.P."/>
            <person name="Paul Ross R."/>
            <person name="Yang R."/>
            <person name="Briner A.E."/>
            <person name="Felis G.E."/>
            <person name="de Vos W.M."/>
            <person name="Barrangou R."/>
            <person name="Klaenhammer T.R."/>
            <person name="Caufield P.W."/>
            <person name="Cui Y."/>
            <person name="Zhang H."/>
            <person name="O'Toole P.W."/>
        </authorList>
    </citation>
    <scope>NUCLEOTIDE SEQUENCE [LARGE SCALE GENOMIC DNA]</scope>
    <source>
        <strain evidence="2 3">DSM 21376</strain>
    </source>
</reference>
<dbReference type="InterPro" id="IPR036986">
    <property type="entry name" value="S4_RNA-bd_sf"/>
</dbReference>
<sequence>MKKEIFLKTQYITLGQFLKIAGIIDSGGQAKWFLQENKVLVNGEPDARRGRKLRAEDKVTVPNAGTFFMRSKQQEK</sequence>
<dbReference type="PROSITE" id="PS50889">
    <property type="entry name" value="S4"/>
    <property type="match status" value="1"/>
</dbReference>
<dbReference type="EMBL" id="AYZF01000008">
    <property type="protein sequence ID" value="KRN06737.1"/>
    <property type="molecule type" value="Genomic_DNA"/>
</dbReference>
<evidence type="ECO:0000313" key="2">
    <source>
        <dbReference type="EMBL" id="KRN06737.1"/>
    </source>
</evidence>
<dbReference type="Pfam" id="PF13275">
    <property type="entry name" value="S4_2"/>
    <property type="match status" value="1"/>
</dbReference>
<organism evidence="2 3">
    <name type="scientific">Liquorilactobacillus sucicola DSM 21376 = JCM 15457</name>
    <dbReference type="NCBI Taxonomy" id="1423806"/>
    <lineage>
        <taxon>Bacteria</taxon>
        <taxon>Bacillati</taxon>
        <taxon>Bacillota</taxon>
        <taxon>Bacilli</taxon>
        <taxon>Lactobacillales</taxon>
        <taxon>Lactobacillaceae</taxon>
        <taxon>Liquorilactobacillus</taxon>
    </lineage>
</organism>
<dbReference type="STRING" id="1423806.FD15_GL000292"/>
<dbReference type="CDD" id="cd00165">
    <property type="entry name" value="S4"/>
    <property type="match status" value="1"/>
</dbReference>
<comment type="caution">
    <text evidence="2">The sequence shown here is derived from an EMBL/GenBank/DDBJ whole genome shotgun (WGS) entry which is preliminary data.</text>
</comment>
<dbReference type="InterPro" id="IPR014330">
    <property type="entry name" value="RNA-bd_S4-rel_YaaA"/>
</dbReference>
<dbReference type="RefSeq" id="WP_034989420.1">
    <property type="nucleotide sequence ID" value="NZ_AYZF01000008.1"/>
</dbReference>
<name>A0A023CYV8_9LACO</name>
<evidence type="ECO:0000256" key="1">
    <source>
        <dbReference type="PROSITE-ProRule" id="PRU00182"/>
    </source>
</evidence>